<proteinExistence type="predicted"/>
<keyword evidence="4" id="KW-1185">Reference proteome</keyword>
<accession>A0ABN7WFD8</accession>
<protein>
    <submittedName>
        <fullName evidence="3">37513_t:CDS:1</fullName>
    </submittedName>
</protein>
<feature type="non-terminal residue" evidence="3">
    <location>
        <position position="1"/>
    </location>
</feature>
<dbReference type="EMBL" id="CAJVQB010041905">
    <property type="protein sequence ID" value="CAG8829941.1"/>
    <property type="molecule type" value="Genomic_DNA"/>
</dbReference>
<organism evidence="3 4">
    <name type="scientific">Gigaspora margarita</name>
    <dbReference type="NCBI Taxonomy" id="4874"/>
    <lineage>
        <taxon>Eukaryota</taxon>
        <taxon>Fungi</taxon>
        <taxon>Fungi incertae sedis</taxon>
        <taxon>Mucoromycota</taxon>
        <taxon>Glomeromycotina</taxon>
        <taxon>Glomeromycetes</taxon>
        <taxon>Diversisporales</taxon>
        <taxon>Gigasporaceae</taxon>
        <taxon>Gigaspora</taxon>
    </lineage>
</organism>
<comment type="caution">
    <text evidence="3">The sequence shown here is derived from an EMBL/GenBank/DDBJ whole genome shotgun (WGS) entry which is preliminary data.</text>
</comment>
<keyword evidence="1" id="KW-0238">DNA-binding</keyword>
<evidence type="ECO:0000259" key="2">
    <source>
        <dbReference type="PROSITE" id="PS51253"/>
    </source>
</evidence>
<dbReference type="InterPro" id="IPR006600">
    <property type="entry name" value="HTH_CenpB_DNA-bd_dom"/>
</dbReference>
<dbReference type="PROSITE" id="PS51253">
    <property type="entry name" value="HTH_CENPB"/>
    <property type="match status" value="1"/>
</dbReference>
<evidence type="ECO:0000256" key="1">
    <source>
        <dbReference type="ARBA" id="ARBA00023125"/>
    </source>
</evidence>
<name>A0ABN7WFD8_GIGMA</name>
<dbReference type="Proteomes" id="UP000789901">
    <property type="component" value="Unassembled WGS sequence"/>
</dbReference>
<sequence length="293" mass="33647">KKVAKKKVRQSYTIQDKAHVVRYALHTSNIKAAQSANRKCFFPEEEARLYSWISDMCSAALAITYNSLRLEMLKFVAEAASKSNDLAKIQLASTFKASSIWIKRFLKRYNLALYQKTKISQKMLADLEQHLLNFQQYIIQLHYKKNYSLSNIFDIAGNLTVDQIGAKTVHIYTTAWANSYIEDHPDGQENEPSLLGSSAFHKCFISNTMDGSEDDKIYYNKILSNESEEICQDEPQYISDEQNITTIDSSEEENCDAIIDKDDDHDAIIDKEEDHDITIVKNEEVLVFTIDKQ</sequence>
<evidence type="ECO:0000313" key="4">
    <source>
        <dbReference type="Proteomes" id="UP000789901"/>
    </source>
</evidence>
<reference evidence="3 4" key="1">
    <citation type="submission" date="2021-06" db="EMBL/GenBank/DDBJ databases">
        <authorList>
            <person name="Kallberg Y."/>
            <person name="Tangrot J."/>
            <person name="Rosling A."/>
        </authorList>
    </citation>
    <scope>NUCLEOTIDE SEQUENCE [LARGE SCALE GENOMIC DNA]</scope>
    <source>
        <strain evidence="3 4">120-4 pot B 10/14</strain>
    </source>
</reference>
<dbReference type="Pfam" id="PF03221">
    <property type="entry name" value="HTH_Tnp_Tc5"/>
    <property type="match status" value="1"/>
</dbReference>
<feature type="domain" description="HTH CENPB-type" evidence="2">
    <location>
        <begin position="33"/>
        <end position="115"/>
    </location>
</feature>
<gene>
    <name evidence="3" type="ORF">GMARGA_LOCUS30136</name>
</gene>
<evidence type="ECO:0000313" key="3">
    <source>
        <dbReference type="EMBL" id="CAG8829941.1"/>
    </source>
</evidence>
<dbReference type="Gene3D" id="1.10.10.60">
    <property type="entry name" value="Homeodomain-like"/>
    <property type="match status" value="1"/>
</dbReference>